<evidence type="ECO:0000256" key="1">
    <source>
        <dbReference type="SAM" id="Phobius"/>
    </source>
</evidence>
<gene>
    <name evidence="3" type="ORF">RF819_03450</name>
</gene>
<feature type="transmembrane region" description="Helical" evidence="1">
    <location>
        <begin position="132"/>
        <end position="150"/>
    </location>
</feature>
<dbReference type="OrthoDB" id="8590768at2"/>
<evidence type="ECO:0000313" key="4">
    <source>
        <dbReference type="Proteomes" id="UP000190750"/>
    </source>
</evidence>
<keyword evidence="1" id="KW-0812">Transmembrane</keyword>
<feature type="transmembrane region" description="Helical" evidence="1">
    <location>
        <begin position="79"/>
        <end position="99"/>
    </location>
</feature>
<evidence type="ECO:0000259" key="2">
    <source>
        <dbReference type="SMART" id="SM00014"/>
    </source>
</evidence>
<dbReference type="RefSeq" id="WP_078363673.1">
    <property type="nucleotide sequence ID" value="NZ_MTJN01000002.1"/>
</dbReference>
<name>A0A1T1APH1_RHOFE</name>
<dbReference type="SUPFAM" id="SSF48317">
    <property type="entry name" value="Acid phosphatase/Vanadium-dependent haloperoxidase"/>
    <property type="match status" value="1"/>
</dbReference>
<keyword evidence="1" id="KW-0472">Membrane</keyword>
<dbReference type="AlphaFoldDB" id="A0A1T1APH1"/>
<comment type="caution">
    <text evidence="3">The sequence shown here is derived from an EMBL/GenBank/DDBJ whole genome shotgun (WGS) entry which is preliminary data.</text>
</comment>
<evidence type="ECO:0000313" key="3">
    <source>
        <dbReference type="EMBL" id="OOV05893.1"/>
    </source>
</evidence>
<organism evidence="3 4">
    <name type="scientific">Rhodoferax fermentans</name>
    <dbReference type="NCBI Taxonomy" id="28066"/>
    <lineage>
        <taxon>Bacteria</taxon>
        <taxon>Pseudomonadati</taxon>
        <taxon>Pseudomonadota</taxon>
        <taxon>Betaproteobacteria</taxon>
        <taxon>Burkholderiales</taxon>
        <taxon>Comamonadaceae</taxon>
        <taxon>Rhodoferax</taxon>
    </lineage>
</organism>
<sequence length="226" mass="24550">MSETAFPIYWHVITRFGEVQTLLPAALWVCLALLRSQATRVLAYRWLFFLALVTLLNAASKLAFIGWGVGVASWNFTGFSGHAMFSAAIYPLLLVTLVARCSPGWHKAALGLGLVLAAGVALSRVMVNAHSVSEVVLGWLLGSGVTLLAMSRPALQSARWHLYVPTLLALWMVLAPLLAPPAPTHWMVTRLALLLSGRTQPYTRLDLTRELRPLPPAPLPQATVPG</sequence>
<feature type="transmembrane region" description="Helical" evidence="1">
    <location>
        <begin position="46"/>
        <end position="67"/>
    </location>
</feature>
<dbReference type="SMART" id="SM00014">
    <property type="entry name" value="acidPPc"/>
    <property type="match status" value="1"/>
</dbReference>
<dbReference type="InterPro" id="IPR000326">
    <property type="entry name" value="PAP2/HPO"/>
</dbReference>
<dbReference type="Gene3D" id="1.20.144.10">
    <property type="entry name" value="Phosphatidic acid phosphatase type 2/haloperoxidase"/>
    <property type="match status" value="1"/>
</dbReference>
<feature type="transmembrane region" description="Helical" evidence="1">
    <location>
        <begin position="12"/>
        <end position="34"/>
    </location>
</feature>
<feature type="transmembrane region" description="Helical" evidence="1">
    <location>
        <begin position="108"/>
        <end position="126"/>
    </location>
</feature>
<keyword evidence="1" id="KW-1133">Transmembrane helix</keyword>
<dbReference type="InterPro" id="IPR036938">
    <property type="entry name" value="PAP2/HPO_sf"/>
</dbReference>
<protein>
    <recommendedName>
        <fullName evidence="2">Phosphatidic acid phosphatase type 2/haloperoxidase domain-containing protein</fullName>
    </recommendedName>
</protein>
<feature type="transmembrane region" description="Helical" evidence="1">
    <location>
        <begin position="162"/>
        <end position="179"/>
    </location>
</feature>
<feature type="domain" description="Phosphatidic acid phosphatase type 2/haloperoxidase" evidence="2">
    <location>
        <begin position="22"/>
        <end position="150"/>
    </location>
</feature>
<dbReference type="Proteomes" id="UP000190750">
    <property type="component" value="Unassembled WGS sequence"/>
</dbReference>
<proteinExistence type="predicted"/>
<keyword evidence="4" id="KW-1185">Reference proteome</keyword>
<dbReference type="EMBL" id="MTJN01000002">
    <property type="protein sequence ID" value="OOV05893.1"/>
    <property type="molecule type" value="Genomic_DNA"/>
</dbReference>
<dbReference type="Pfam" id="PF01569">
    <property type="entry name" value="PAP2"/>
    <property type="match status" value="1"/>
</dbReference>
<reference evidence="3 4" key="1">
    <citation type="submission" date="2017-01" db="EMBL/GenBank/DDBJ databases">
        <title>Genome sequencing of Rhodoferax fermentans JCM 7819.</title>
        <authorList>
            <person name="Kim Y.J."/>
            <person name="Farh M.E.-A."/>
            <person name="Yang D.-C."/>
        </authorList>
    </citation>
    <scope>NUCLEOTIDE SEQUENCE [LARGE SCALE GENOMIC DNA]</scope>
    <source>
        <strain evidence="3 4">JCM 7819</strain>
    </source>
</reference>
<accession>A0A1T1APH1</accession>
<dbReference type="STRING" id="28066.RF819_03450"/>